<dbReference type="InterPro" id="IPR013783">
    <property type="entry name" value="Ig-like_fold"/>
</dbReference>
<dbReference type="EMBL" id="FOZL01000001">
    <property type="protein sequence ID" value="SFS16928.1"/>
    <property type="molecule type" value="Genomic_DNA"/>
</dbReference>
<dbReference type="AlphaFoldDB" id="A0A1I6MMV5"/>
<evidence type="ECO:0000313" key="1">
    <source>
        <dbReference type="EMBL" id="SFS16928.1"/>
    </source>
</evidence>
<accession>A0A1I6MMV5</accession>
<dbReference type="PROSITE" id="PS51257">
    <property type="entry name" value="PROKAR_LIPOPROTEIN"/>
    <property type="match status" value="1"/>
</dbReference>
<dbReference type="PANTHER" id="PTHR43737">
    <property type="entry name" value="BLL7424 PROTEIN"/>
    <property type="match status" value="1"/>
</dbReference>
<dbReference type="Pfam" id="PF08811">
    <property type="entry name" value="DUF1800"/>
    <property type="match status" value="1"/>
</dbReference>
<dbReference type="InterPro" id="IPR014917">
    <property type="entry name" value="DUF1800"/>
</dbReference>
<keyword evidence="2" id="KW-1185">Reference proteome</keyword>
<organism evidence="1 2">
    <name type="scientific">Granulicella pectinivorans</name>
    <dbReference type="NCBI Taxonomy" id="474950"/>
    <lineage>
        <taxon>Bacteria</taxon>
        <taxon>Pseudomonadati</taxon>
        <taxon>Acidobacteriota</taxon>
        <taxon>Terriglobia</taxon>
        <taxon>Terriglobales</taxon>
        <taxon>Acidobacteriaceae</taxon>
        <taxon>Granulicella</taxon>
    </lineage>
</organism>
<gene>
    <name evidence="1" type="ORF">SAMN05421771_3004</name>
</gene>
<sequence length="723" mass="74199">MRSFVEVALTNKGVWVARLSMCGLASLGLAGCSGSSGSSSSTPTSSAVTVSVSGASSVRLGSTVQFVATVTNTTNSAVTWKVNGVAGGAAATGTISTAGVYTPPLSLPGTNPVTISAASVASPTASGSVSEAIWNPVPSVTAGTATQTSPGTSYLLDVVGANFASGATIQINGAAVMTTYVSPTELQAGITLTAGAATVPVTVVNPDPGSSSSATVQASVTSVAASLTAAARLLDQATFGPTLADIQHVQTVGIGAYLTEQFNTAPTLLPALSLAPKAICTATNLTPCEQSEWWQAALTGPDQLRQRVALALAEIFVVSTNSVNAQSVVTYQNMLATDAFSNFATIMKDVTVSTAMGGYLNMLQSNKPGNGQIANENFAREEMQLFSVGLNLLNQDGTPQLDSTGNPIPTYTEAQVQAFARAYTGWTYATAAGGVPTKFPNNTANYALPMVAVESAHDTTAKMLLNGTVLSAGGTSQQDLTGALANLFSHPNVGPFVCRQLIQHLVASNPSGAYVSRVAAVFANNGNGVRGDMQAVIKAILTDSEARAGDTNEGAEGGHLREGILYVANVIRGLGFVNSSSVGDYSALGNYSATLNERPYAAGSVFNFFPPDYVIPDSTINAPEFGQENTATGMLRLTLADNVVYNRISGFTGNLSATSGLGLTAANPANLVDSLGIVFMHGQMPATMRTAIINHIAGLTDMGQRVRVATYLIITSPQYKVLH</sequence>
<protein>
    <submittedName>
        <fullName evidence="1">Uncharacterized conserved protein, DUF1800 family</fullName>
    </submittedName>
</protein>
<dbReference type="PANTHER" id="PTHR43737:SF1">
    <property type="entry name" value="DUF1501 DOMAIN-CONTAINING PROTEIN"/>
    <property type="match status" value="1"/>
</dbReference>
<proteinExistence type="predicted"/>
<reference evidence="1 2" key="1">
    <citation type="submission" date="2016-10" db="EMBL/GenBank/DDBJ databases">
        <authorList>
            <person name="de Groot N.N."/>
        </authorList>
    </citation>
    <scope>NUCLEOTIDE SEQUENCE [LARGE SCALE GENOMIC DNA]</scope>
    <source>
        <strain evidence="1 2">DSM 21001</strain>
    </source>
</reference>
<dbReference type="STRING" id="474950.SAMN05421771_3004"/>
<dbReference type="Proteomes" id="UP000199024">
    <property type="component" value="Unassembled WGS sequence"/>
</dbReference>
<evidence type="ECO:0000313" key="2">
    <source>
        <dbReference type="Proteomes" id="UP000199024"/>
    </source>
</evidence>
<name>A0A1I6MMV5_9BACT</name>
<dbReference type="Gene3D" id="2.60.40.10">
    <property type="entry name" value="Immunoglobulins"/>
    <property type="match status" value="1"/>
</dbReference>